<dbReference type="HAMAP" id="MF_01274">
    <property type="entry name" value="Pantothen_kinase_3"/>
    <property type="match status" value="1"/>
</dbReference>
<comment type="subcellular location">
    <subcellularLocation>
        <location evidence="3 16">Cytoplasm</location>
    </subcellularLocation>
</comment>
<feature type="binding site" evidence="16">
    <location>
        <position position="129"/>
    </location>
    <ligand>
        <name>K(+)</name>
        <dbReference type="ChEBI" id="CHEBI:29103"/>
    </ligand>
</feature>
<evidence type="ECO:0000256" key="16">
    <source>
        <dbReference type="HAMAP-Rule" id="MF_01274"/>
    </source>
</evidence>
<evidence type="ECO:0000256" key="8">
    <source>
        <dbReference type="ARBA" id="ARBA00022679"/>
    </source>
</evidence>
<comment type="function">
    <text evidence="16">Catalyzes the phosphorylation of pantothenate (Pan), the first step in CoA biosynthesis.</text>
</comment>
<comment type="caution">
    <text evidence="17">The sequence shown here is derived from an EMBL/GenBank/DDBJ whole genome shotgun (WGS) entry which is preliminary data.</text>
</comment>
<evidence type="ECO:0000256" key="1">
    <source>
        <dbReference type="ARBA" id="ARBA00001206"/>
    </source>
</evidence>
<feature type="binding site" evidence="16">
    <location>
        <position position="132"/>
    </location>
    <ligand>
        <name>ATP</name>
        <dbReference type="ChEBI" id="CHEBI:30616"/>
    </ligand>
</feature>
<feature type="binding site" evidence="16">
    <location>
        <begin position="106"/>
        <end position="109"/>
    </location>
    <ligand>
        <name>substrate</name>
    </ligand>
</feature>
<dbReference type="Gene3D" id="3.30.420.40">
    <property type="match status" value="2"/>
</dbReference>
<evidence type="ECO:0000256" key="4">
    <source>
        <dbReference type="ARBA" id="ARBA00005225"/>
    </source>
</evidence>
<evidence type="ECO:0000256" key="5">
    <source>
        <dbReference type="ARBA" id="ARBA00011738"/>
    </source>
</evidence>
<evidence type="ECO:0000256" key="7">
    <source>
        <dbReference type="ARBA" id="ARBA00022490"/>
    </source>
</evidence>
<keyword evidence="16" id="KW-0479">Metal-binding</keyword>
<comment type="similarity">
    <text evidence="14 16">Belongs to the type III pantothenate kinase family.</text>
</comment>
<evidence type="ECO:0000256" key="13">
    <source>
        <dbReference type="ARBA" id="ARBA00022993"/>
    </source>
</evidence>
<evidence type="ECO:0000256" key="14">
    <source>
        <dbReference type="ARBA" id="ARBA00038036"/>
    </source>
</evidence>
<keyword evidence="8 16" id="KW-0808">Transferase</keyword>
<keyword evidence="18" id="KW-1185">Reference proteome</keyword>
<dbReference type="GO" id="GO:0004594">
    <property type="term" value="F:pantothenate kinase activity"/>
    <property type="evidence" value="ECO:0007669"/>
    <property type="project" value="UniProtKB-EC"/>
</dbReference>
<keyword evidence="11 16" id="KW-0067">ATP-binding</keyword>
<dbReference type="Proteomes" id="UP001255185">
    <property type="component" value="Unassembled WGS sequence"/>
</dbReference>
<evidence type="ECO:0000313" key="18">
    <source>
        <dbReference type="Proteomes" id="UP001255185"/>
    </source>
</evidence>
<dbReference type="SUPFAM" id="SSF53067">
    <property type="entry name" value="Actin-like ATPase domain"/>
    <property type="match status" value="2"/>
</dbReference>
<reference evidence="17 18" key="1">
    <citation type="submission" date="2023-07" db="EMBL/GenBank/DDBJ databases">
        <title>Sorghum-associated microbial communities from plants grown in Nebraska, USA.</title>
        <authorList>
            <person name="Schachtman D."/>
        </authorList>
    </citation>
    <scope>NUCLEOTIDE SEQUENCE [LARGE SCALE GENOMIC DNA]</scope>
    <source>
        <strain evidence="17 18">3773</strain>
    </source>
</reference>
<evidence type="ECO:0000256" key="2">
    <source>
        <dbReference type="ARBA" id="ARBA00001958"/>
    </source>
</evidence>
<comment type="subunit">
    <text evidence="5 16">Homodimer.</text>
</comment>
<evidence type="ECO:0000256" key="3">
    <source>
        <dbReference type="ARBA" id="ARBA00004496"/>
    </source>
</evidence>
<gene>
    <name evidence="16" type="primary">coaX</name>
    <name evidence="17" type="ORF">J2X31_000909</name>
</gene>
<dbReference type="PANTHER" id="PTHR34265">
    <property type="entry name" value="TYPE III PANTOTHENATE KINASE"/>
    <property type="match status" value="1"/>
</dbReference>
<sequence length="256" mass="29067">MNSYLRNFNLSSMILAVDVGNTRIKSAVFENNIILEQFVFEKNELQKKIEIILKKHQNISDLVVASVGSISKEDFLVFEKDIKINFISHQDQFPFQNLYETPLTLGIDRMVLSAGAVLQFPKQNRLVIDAGTCITYDFIDENNNYLGGAISPGIRLRYESLHNYTAKLPLLTVENPENFIGNSTNKSIHSGVVNGVVHEMDGFINQYKEQYSKFTIILTGGDGVFLAKRLKNTIFANSNFLLESLNHTFQYKIKND</sequence>
<dbReference type="InterPro" id="IPR043129">
    <property type="entry name" value="ATPase_NBD"/>
</dbReference>
<evidence type="ECO:0000256" key="9">
    <source>
        <dbReference type="ARBA" id="ARBA00022741"/>
    </source>
</evidence>
<dbReference type="InterPro" id="IPR004619">
    <property type="entry name" value="Type_III_PanK"/>
</dbReference>
<evidence type="ECO:0000256" key="6">
    <source>
        <dbReference type="ARBA" id="ARBA00012102"/>
    </source>
</evidence>
<keyword evidence="12 16" id="KW-0630">Potassium</keyword>
<comment type="cofactor">
    <cofactor evidence="16">
        <name>NH4(+)</name>
        <dbReference type="ChEBI" id="CHEBI:28938"/>
    </cofactor>
    <cofactor evidence="16">
        <name>K(+)</name>
        <dbReference type="ChEBI" id="CHEBI:29103"/>
    </cofactor>
    <text evidence="16">A monovalent cation. Ammonium or potassium.</text>
</comment>
<evidence type="ECO:0000256" key="15">
    <source>
        <dbReference type="ARBA" id="ARBA00040883"/>
    </source>
</evidence>
<comment type="pathway">
    <text evidence="4 16">Cofactor biosynthesis; coenzyme A biosynthesis; CoA from (R)-pantothenate: step 1/5.</text>
</comment>
<dbReference type="Pfam" id="PF03309">
    <property type="entry name" value="Pan_kinase"/>
    <property type="match status" value="1"/>
</dbReference>
<dbReference type="NCBIfam" id="NF009853">
    <property type="entry name" value="PRK13320.1-5"/>
    <property type="match status" value="1"/>
</dbReference>
<keyword evidence="9 16" id="KW-0547">Nucleotide-binding</keyword>
<name>A0ABU1TLR1_9FLAO</name>
<feature type="binding site" evidence="16">
    <location>
        <position position="184"/>
    </location>
    <ligand>
        <name>substrate</name>
    </ligand>
</feature>
<keyword evidence="10 16" id="KW-0418">Kinase</keyword>
<dbReference type="NCBIfam" id="TIGR00671">
    <property type="entry name" value="baf"/>
    <property type="match status" value="1"/>
</dbReference>
<protein>
    <recommendedName>
        <fullName evidence="15 16">Type III pantothenate kinase</fullName>
        <ecNumber evidence="6 16">2.7.1.33</ecNumber>
    </recommendedName>
    <alternativeName>
        <fullName evidence="16">PanK-III</fullName>
    </alternativeName>
    <alternativeName>
        <fullName evidence="16">Pantothenic acid kinase</fullName>
    </alternativeName>
</protein>
<feature type="binding site" evidence="16">
    <location>
        <position position="99"/>
    </location>
    <ligand>
        <name>substrate</name>
    </ligand>
</feature>
<keyword evidence="7 16" id="KW-0963">Cytoplasm</keyword>
<feature type="binding site" evidence="16">
    <location>
        <begin position="18"/>
        <end position="25"/>
    </location>
    <ligand>
        <name>ATP</name>
        <dbReference type="ChEBI" id="CHEBI:30616"/>
    </ligand>
</feature>
<dbReference type="PANTHER" id="PTHR34265:SF1">
    <property type="entry name" value="TYPE III PANTOTHENATE KINASE"/>
    <property type="match status" value="1"/>
</dbReference>
<evidence type="ECO:0000256" key="11">
    <source>
        <dbReference type="ARBA" id="ARBA00022840"/>
    </source>
</evidence>
<comment type="catalytic activity">
    <reaction evidence="1 16">
        <text>(R)-pantothenate + ATP = (R)-4'-phosphopantothenate + ADP + H(+)</text>
        <dbReference type="Rhea" id="RHEA:16373"/>
        <dbReference type="ChEBI" id="CHEBI:10986"/>
        <dbReference type="ChEBI" id="CHEBI:15378"/>
        <dbReference type="ChEBI" id="CHEBI:29032"/>
        <dbReference type="ChEBI" id="CHEBI:30616"/>
        <dbReference type="ChEBI" id="CHEBI:456216"/>
        <dbReference type="EC" id="2.7.1.33"/>
    </reaction>
</comment>
<dbReference type="EC" id="2.7.1.33" evidence="6 16"/>
<feature type="active site" description="Proton acceptor" evidence="16">
    <location>
        <position position="108"/>
    </location>
</feature>
<organism evidence="17 18">
    <name type="scientific">Flavobacterium arsenatis</name>
    <dbReference type="NCBI Taxonomy" id="1484332"/>
    <lineage>
        <taxon>Bacteria</taxon>
        <taxon>Pseudomonadati</taxon>
        <taxon>Bacteroidota</taxon>
        <taxon>Flavobacteriia</taxon>
        <taxon>Flavobacteriales</taxon>
        <taxon>Flavobacteriaceae</taxon>
        <taxon>Flavobacterium</taxon>
    </lineage>
</organism>
<comment type="cofactor">
    <cofactor evidence="2">
        <name>K(+)</name>
        <dbReference type="ChEBI" id="CHEBI:29103"/>
    </cofactor>
</comment>
<evidence type="ECO:0000313" key="17">
    <source>
        <dbReference type="EMBL" id="MDR6966909.1"/>
    </source>
</evidence>
<evidence type="ECO:0000256" key="12">
    <source>
        <dbReference type="ARBA" id="ARBA00022958"/>
    </source>
</evidence>
<evidence type="ECO:0000256" key="10">
    <source>
        <dbReference type="ARBA" id="ARBA00022777"/>
    </source>
</evidence>
<keyword evidence="13 16" id="KW-0173">Coenzyme A biosynthesis</keyword>
<proteinExistence type="inferred from homology"/>
<dbReference type="EMBL" id="JAVDVI010000003">
    <property type="protein sequence ID" value="MDR6966909.1"/>
    <property type="molecule type" value="Genomic_DNA"/>
</dbReference>
<dbReference type="CDD" id="cd24015">
    <property type="entry name" value="ASKHA_NBD_PanK-III"/>
    <property type="match status" value="1"/>
</dbReference>
<accession>A0ABU1TLR1</accession>